<feature type="region of interest" description="Disordered" evidence="1">
    <location>
        <begin position="43"/>
        <end position="104"/>
    </location>
</feature>
<evidence type="ECO:0000256" key="1">
    <source>
        <dbReference type="SAM" id="MobiDB-lite"/>
    </source>
</evidence>
<evidence type="ECO:0000259" key="2">
    <source>
        <dbReference type="Pfam" id="PF00098"/>
    </source>
</evidence>
<evidence type="ECO:0000313" key="3">
    <source>
        <dbReference type="EMBL" id="GMN56925.1"/>
    </source>
</evidence>
<dbReference type="AlphaFoldDB" id="A0AA88AQS0"/>
<keyword evidence="4" id="KW-1185">Reference proteome</keyword>
<organism evidence="3 4">
    <name type="scientific">Ficus carica</name>
    <name type="common">Common fig</name>
    <dbReference type="NCBI Taxonomy" id="3494"/>
    <lineage>
        <taxon>Eukaryota</taxon>
        <taxon>Viridiplantae</taxon>
        <taxon>Streptophyta</taxon>
        <taxon>Embryophyta</taxon>
        <taxon>Tracheophyta</taxon>
        <taxon>Spermatophyta</taxon>
        <taxon>Magnoliopsida</taxon>
        <taxon>eudicotyledons</taxon>
        <taxon>Gunneridae</taxon>
        <taxon>Pentapetalae</taxon>
        <taxon>rosids</taxon>
        <taxon>fabids</taxon>
        <taxon>Rosales</taxon>
        <taxon>Moraceae</taxon>
        <taxon>Ficeae</taxon>
        <taxon>Ficus</taxon>
    </lineage>
</organism>
<dbReference type="EMBL" id="BTGU01000067">
    <property type="protein sequence ID" value="GMN56925.1"/>
    <property type="molecule type" value="Genomic_DNA"/>
</dbReference>
<dbReference type="Proteomes" id="UP001187192">
    <property type="component" value="Unassembled WGS sequence"/>
</dbReference>
<proteinExistence type="predicted"/>
<feature type="compositionally biased region" description="Basic and acidic residues" evidence="1">
    <location>
        <begin position="43"/>
        <end position="53"/>
    </location>
</feature>
<dbReference type="GO" id="GO:0008270">
    <property type="term" value="F:zinc ion binding"/>
    <property type="evidence" value="ECO:0007669"/>
    <property type="project" value="InterPro"/>
</dbReference>
<accession>A0AA88AQS0</accession>
<comment type="caution">
    <text evidence="3">The sequence shown here is derived from an EMBL/GenBank/DDBJ whole genome shotgun (WGS) entry which is preliminary data.</text>
</comment>
<sequence length="144" mass="16666">MFCPKIVVVIDSGERSHTTFAECVGRVLRFEYHLTQAKQERAKFFKEKKKEMSQSKQSQGNQPNNQGNKVNPNSNHSNQNHNKRKMNFNGNKNMKNHPQKKNNIVYPSCPKYGKKHQDECKIGSNTCYLCGKEGHIANNYYTNK</sequence>
<dbReference type="InterPro" id="IPR001878">
    <property type="entry name" value="Znf_CCHC"/>
</dbReference>
<reference evidence="3" key="1">
    <citation type="submission" date="2023-07" db="EMBL/GenBank/DDBJ databases">
        <title>draft genome sequence of fig (Ficus carica).</title>
        <authorList>
            <person name="Takahashi T."/>
            <person name="Nishimura K."/>
        </authorList>
    </citation>
    <scope>NUCLEOTIDE SEQUENCE</scope>
</reference>
<protein>
    <recommendedName>
        <fullName evidence="2">CCHC-type domain-containing protein</fullName>
    </recommendedName>
</protein>
<evidence type="ECO:0000313" key="4">
    <source>
        <dbReference type="Proteomes" id="UP001187192"/>
    </source>
</evidence>
<dbReference type="Pfam" id="PF00098">
    <property type="entry name" value="zf-CCHC"/>
    <property type="match status" value="1"/>
</dbReference>
<dbReference type="GO" id="GO:0003676">
    <property type="term" value="F:nucleic acid binding"/>
    <property type="evidence" value="ECO:0007669"/>
    <property type="project" value="InterPro"/>
</dbReference>
<feature type="domain" description="CCHC-type" evidence="2">
    <location>
        <begin position="125"/>
        <end position="139"/>
    </location>
</feature>
<gene>
    <name evidence="3" type="ORF">TIFTF001_026045</name>
</gene>
<feature type="compositionally biased region" description="Low complexity" evidence="1">
    <location>
        <begin position="54"/>
        <end position="80"/>
    </location>
</feature>
<name>A0AA88AQS0_FICCA</name>